<proteinExistence type="predicted"/>
<name>A0A6V8NS53_9ACTN</name>
<evidence type="ECO:0000256" key="1">
    <source>
        <dbReference type="SAM" id="MobiDB-lite"/>
    </source>
</evidence>
<dbReference type="EMBL" id="BLSD01000078">
    <property type="protein sequence ID" value="GFP39700.1"/>
    <property type="molecule type" value="Genomic_DNA"/>
</dbReference>
<protein>
    <submittedName>
        <fullName evidence="2">Uncharacterized protein</fullName>
    </submittedName>
</protein>
<evidence type="ECO:0000313" key="5">
    <source>
        <dbReference type="Proteomes" id="UP000585609"/>
    </source>
</evidence>
<sequence>MHPSAPKEGLHEAEITPSKTFKVDLVEIANKPYVPQEPKATVDFRKINPTRYEVSVEAQEPFWLVFSESYHEGDGRHTSLIQAAKGKSQTKRKTDRGTSGQRFSPGYMRAASGSS</sequence>
<feature type="region of interest" description="Disordered" evidence="1">
    <location>
        <begin position="77"/>
        <end position="115"/>
    </location>
</feature>
<evidence type="ECO:0000313" key="2">
    <source>
        <dbReference type="EMBL" id="GFP23172.1"/>
    </source>
</evidence>
<gene>
    <name evidence="2" type="ORF">HKBW3S09_00639</name>
    <name evidence="3" type="ORF">HKBW3S47_01398</name>
</gene>
<accession>A0A6V8NS53</accession>
<dbReference type="Proteomes" id="UP000585609">
    <property type="component" value="Unassembled WGS sequence"/>
</dbReference>
<dbReference type="Proteomes" id="UP000569018">
    <property type="component" value="Unassembled WGS sequence"/>
</dbReference>
<evidence type="ECO:0000313" key="3">
    <source>
        <dbReference type="EMBL" id="GFP39700.1"/>
    </source>
</evidence>
<dbReference type="EMBL" id="BLRW01000062">
    <property type="protein sequence ID" value="GFP23172.1"/>
    <property type="molecule type" value="Genomic_DNA"/>
</dbReference>
<reference evidence="4 5" key="1">
    <citation type="journal article" date="2020" name="Front. Microbiol.">
        <title>Single-cell genomics of novel Actinobacteria with the Wood-Ljungdahl pathway discovered in a serpentinizing system.</title>
        <authorList>
            <person name="Merino N."/>
            <person name="Kawai M."/>
            <person name="Boyd E.S."/>
            <person name="Colman D.R."/>
            <person name="McGlynn S.E."/>
            <person name="Nealson K.H."/>
            <person name="Kurokawa K."/>
            <person name="Hongoh Y."/>
        </authorList>
    </citation>
    <scope>NUCLEOTIDE SEQUENCE [LARGE SCALE GENOMIC DNA]</scope>
    <source>
        <strain evidence="2 5">S09_30</strain>
        <strain evidence="3 4">S47</strain>
    </source>
</reference>
<dbReference type="AlphaFoldDB" id="A0A6V8NS53"/>
<comment type="caution">
    <text evidence="2">The sequence shown here is derived from an EMBL/GenBank/DDBJ whole genome shotgun (WGS) entry which is preliminary data.</text>
</comment>
<evidence type="ECO:0000313" key="4">
    <source>
        <dbReference type="Proteomes" id="UP000569018"/>
    </source>
</evidence>
<organism evidence="2 5">
    <name type="scientific">Candidatus Hakubella thermalkaliphila</name>
    <dbReference type="NCBI Taxonomy" id="2754717"/>
    <lineage>
        <taxon>Bacteria</taxon>
        <taxon>Bacillati</taxon>
        <taxon>Actinomycetota</taxon>
        <taxon>Actinomycetota incertae sedis</taxon>
        <taxon>Candidatus Hakubellales</taxon>
        <taxon>Candidatus Hakubellaceae</taxon>
        <taxon>Candidatus Hakubella</taxon>
    </lineage>
</organism>